<dbReference type="InterPro" id="IPR036615">
    <property type="entry name" value="Mur_ligase_C_dom_sf"/>
</dbReference>
<feature type="domain" description="Mur ligase central" evidence="6">
    <location>
        <begin position="144"/>
        <end position="352"/>
    </location>
</feature>
<dbReference type="Gene3D" id="3.90.190.20">
    <property type="entry name" value="Mur ligase, C-terminal domain"/>
    <property type="match status" value="1"/>
</dbReference>
<dbReference type="PANTHER" id="PTHR43024:SF1">
    <property type="entry name" value="UDP-N-ACETYLMURAMOYL-TRIPEPTIDE--D-ALANYL-D-ALANINE LIGASE"/>
    <property type="match status" value="1"/>
</dbReference>
<feature type="domain" description="Mur ligase C-terminal" evidence="5">
    <location>
        <begin position="377"/>
        <end position="493"/>
    </location>
</feature>
<accession>A0A2H0UVD5</accession>
<organism evidence="7 8">
    <name type="scientific">bacterium (Candidatus Gribaldobacteria) CG10_big_fil_rev_8_21_14_0_10_41_12</name>
    <dbReference type="NCBI Taxonomy" id="2014277"/>
    <lineage>
        <taxon>Bacteria</taxon>
        <taxon>Candidatus Gribaldobacteria</taxon>
    </lineage>
</organism>
<feature type="transmembrane region" description="Helical" evidence="4">
    <location>
        <begin position="97"/>
        <end position="121"/>
    </location>
</feature>
<evidence type="ECO:0008006" key="9">
    <source>
        <dbReference type="Google" id="ProtNLM"/>
    </source>
</evidence>
<dbReference type="Pfam" id="PF08245">
    <property type="entry name" value="Mur_ligase_M"/>
    <property type="match status" value="1"/>
</dbReference>
<dbReference type="InterPro" id="IPR051046">
    <property type="entry name" value="MurCDEF_CellWall_CoF430Synth"/>
</dbReference>
<dbReference type="InterPro" id="IPR036565">
    <property type="entry name" value="Mur-like_cat_sf"/>
</dbReference>
<keyword evidence="4" id="KW-1133">Transmembrane helix</keyword>
<dbReference type="GO" id="GO:0016881">
    <property type="term" value="F:acid-amino acid ligase activity"/>
    <property type="evidence" value="ECO:0007669"/>
    <property type="project" value="InterPro"/>
</dbReference>
<dbReference type="PANTHER" id="PTHR43024">
    <property type="entry name" value="UDP-N-ACETYLMURAMOYL-TRIPEPTIDE--D-ALANYL-D-ALANINE LIGASE"/>
    <property type="match status" value="1"/>
</dbReference>
<evidence type="ECO:0000313" key="8">
    <source>
        <dbReference type="Proteomes" id="UP000228906"/>
    </source>
</evidence>
<keyword evidence="4" id="KW-0472">Membrane</keyword>
<dbReference type="Gene3D" id="3.40.1190.10">
    <property type="entry name" value="Mur-like, catalytic domain"/>
    <property type="match status" value="1"/>
</dbReference>
<evidence type="ECO:0000259" key="5">
    <source>
        <dbReference type="Pfam" id="PF02875"/>
    </source>
</evidence>
<feature type="transmembrane region" description="Helical" evidence="4">
    <location>
        <begin position="66"/>
        <end position="85"/>
    </location>
</feature>
<keyword evidence="3" id="KW-0067">ATP-binding</keyword>
<feature type="transmembrane region" description="Helical" evidence="4">
    <location>
        <begin position="7"/>
        <end position="27"/>
    </location>
</feature>
<protein>
    <recommendedName>
        <fullName evidence="9">Mur ligase central domain-containing protein</fullName>
    </recommendedName>
</protein>
<keyword evidence="2" id="KW-0547">Nucleotide-binding</keyword>
<dbReference type="InterPro" id="IPR004101">
    <property type="entry name" value="Mur_ligase_C"/>
</dbReference>
<comment type="caution">
    <text evidence="7">The sequence shown here is derived from an EMBL/GenBank/DDBJ whole genome shotgun (WGS) entry which is preliminary data.</text>
</comment>
<evidence type="ECO:0000256" key="3">
    <source>
        <dbReference type="ARBA" id="ARBA00022840"/>
    </source>
</evidence>
<evidence type="ECO:0000259" key="6">
    <source>
        <dbReference type="Pfam" id="PF08245"/>
    </source>
</evidence>
<evidence type="ECO:0000256" key="1">
    <source>
        <dbReference type="ARBA" id="ARBA00022598"/>
    </source>
</evidence>
<evidence type="ECO:0000256" key="2">
    <source>
        <dbReference type="ARBA" id="ARBA00022741"/>
    </source>
</evidence>
<keyword evidence="4" id="KW-0812">Transmembrane</keyword>
<gene>
    <name evidence="7" type="ORF">COU03_04050</name>
</gene>
<proteinExistence type="predicted"/>
<dbReference type="GO" id="GO:0005524">
    <property type="term" value="F:ATP binding"/>
    <property type="evidence" value="ECO:0007669"/>
    <property type="project" value="UniProtKB-KW"/>
</dbReference>
<dbReference type="Pfam" id="PF02875">
    <property type="entry name" value="Mur_ligase_C"/>
    <property type="match status" value="1"/>
</dbReference>
<dbReference type="EMBL" id="PFAV01000074">
    <property type="protein sequence ID" value="PIR90824.1"/>
    <property type="molecule type" value="Genomic_DNA"/>
</dbReference>
<dbReference type="AlphaFoldDB" id="A0A2H0UVD5"/>
<dbReference type="InterPro" id="IPR013221">
    <property type="entry name" value="Mur_ligase_cen"/>
</dbReference>
<name>A0A2H0UVD5_9BACT</name>
<dbReference type="SUPFAM" id="SSF53244">
    <property type="entry name" value="MurD-like peptide ligases, peptide-binding domain"/>
    <property type="match status" value="1"/>
</dbReference>
<evidence type="ECO:0000256" key="4">
    <source>
        <dbReference type="SAM" id="Phobius"/>
    </source>
</evidence>
<keyword evidence="1" id="KW-0436">Ligase</keyword>
<sequence>MEQIVKIIIAIFWYLFFVKIFLFWLWLWQLKNYHLGRFKAHFEAQKIKKLMAAWYRVKLPLATKKTIFIAGLWFVLQGAFFWLIFSQSDSAFRLLILLWLFFLPIITSVFILIFQIPAWLWQIYMMKKAQAKRAQFKNLTVIAITGSYGKTTTKDFLSAMLSEKFSVLATEKNINAEIGIAQTILHKLKPEHQVLIAEVGAYQRGKIKQVCAMLQPQIGILTGINEQHLATFGSQKNIIKAKFELIEALPEQGTAILNGDDEKLSISNLPRTVRSAHCNSFGIKQFSKNLQVKSKIFCSSETKADFWAEDIKIEKEKISFTALSQDGDQARFAINLIGRQNIINVLMAAAVAKTLGLTMAEIALAGQKIRSHSLKQGISGLNILDYTYSANPSGIIAHLDYLKTAWPQARKIIVMPCLIELGSASKDAHYKIGQAIGQICDLAIITTQDRFKELKQGALGAGLAQDKILLLEKSEQILEKIKATTRPGDIILLESRVPSALLALLQDMNDRSHNATLKNINQFL</sequence>
<dbReference type="SUPFAM" id="SSF53623">
    <property type="entry name" value="MurD-like peptide ligases, catalytic domain"/>
    <property type="match status" value="1"/>
</dbReference>
<reference evidence="8" key="1">
    <citation type="submission" date="2017-09" db="EMBL/GenBank/DDBJ databases">
        <title>Depth-based differentiation of microbial function through sediment-hosted aquifers and enrichment of novel symbionts in the deep terrestrial subsurface.</title>
        <authorList>
            <person name="Probst A.J."/>
            <person name="Ladd B."/>
            <person name="Jarett J.K."/>
            <person name="Geller-Mcgrath D.E."/>
            <person name="Sieber C.M.K."/>
            <person name="Emerson J.B."/>
            <person name="Anantharaman K."/>
            <person name="Thomas B.C."/>
            <person name="Malmstrom R."/>
            <person name="Stieglmeier M."/>
            <person name="Klingl A."/>
            <person name="Woyke T."/>
            <person name="Ryan C.M."/>
            <person name="Banfield J.F."/>
        </authorList>
    </citation>
    <scope>NUCLEOTIDE SEQUENCE [LARGE SCALE GENOMIC DNA]</scope>
</reference>
<dbReference type="Proteomes" id="UP000228906">
    <property type="component" value="Unassembled WGS sequence"/>
</dbReference>
<evidence type="ECO:0000313" key="7">
    <source>
        <dbReference type="EMBL" id="PIR90824.1"/>
    </source>
</evidence>